<proteinExistence type="predicted"/>
<keyword evidence="3" id="KW-1185">Reference proteome</keyword>
<dbReference type="RefSeq" id="WP_106309855.1">
    <property type="nucleotide sequence ID" value="NZ_PVWO01000368.1"/>
</dbReference>
<organism evidence="2 3">
    <name type="scientific">Chamaesiphon polymorphus CCALA 037</name>
    <dbReference type="NCBI Taxonomy" id="2107692"/>
    <lineage>
        <taxon>Bacteria</taxon>
        <taxon>Bacillati</taxon>
        <taxon>Cyanobacteriota</taxon>
        <taxon>Cyanophyceae</taxon>
        <taxon>Gomontiellales</taxon>
        <taxon>Chamaesiphonaceae</taxon>
        <taxon>Chamaesiphon</taxon>
    </lineage>
</organism>
<sequence>MNNVTQSLYEQKIQSTAQELIDSGYKVSIEPASSDLPFDLGSYRPNLIATKDNEGLILEVKTTSNRLSIDRFQSIAEQIATHNGWRFLLITLDDTSDSILPSSERDLPSWDELKTRLSKLEILIQNSLFEPSILFLSSILEATLRKRSIEQNIPIWRLPEKNLLNHLFSSGEISMSDFDIFKKCLELRNKVAHGLATSIDPNLLSSANVSVENLVTTWSL</sequence>
<reference evidence="2 3" key="1">
    <citation type="submission" date="2018-03" db="EMBL/GenBank/DDBJ databases">
        <title>The ancient ancestry and fast evolution of plastids.</title>
        <authorList>
            <person name="Moore K.R."/>
            <person name="Magnabosco C."/>
            <person name="Momper L."/>
            <person name="Gold D.A."/>
            <person name="Bosak T."/>
            <person name="Fournier G.P."/>
        </authorList>
    </citation>
    <scope>NUCLEOTIDE SEQUENCE [LARGE SCALE GENOMIC DNA]</scope>
    <source>
        <strain evidence="2 3">CCALA 037</strain>
    </source>
</reference>
<gene>
    <name evidence="2" type="ORF">C7B77_21890</name>
</gene>
<evidence type="ECO:0000313" key="2">
    <source>
        <dbReference type="EMBL" id="PSB51175.1"/>
    </source>
</evidence>
<dbReference type="AlphaFoldDB" id="A0A2T1G1P2"/>
<dbReference type="OrthoDB" id="514738at2"/>
<comment type="caution">
    <text evidence="2">The sequence shown here is derived from an EMBL/GenBank/DDBJ whole genome shotgun (WGS) entry which is preliminary data.</text>
</comment>
<evidence type="ECO:0000313" key="3">
    <source>
        <dbReference type="Proteomes" id="UP000238937"/>
    </source>
</evidence>
<dbReference type="InterPro" id="IPR040902">
    <property type="entry name" value="AHJR-like"/>
</dbReference>
<evidence type="ECO:0000259" key="1">
    <source>
        <dbReference type="Pfam" id="PF18743"/>
    </source>
</evidence>
<name>A0A2T1G1P2_9CYAN</name>
<dbReference type="EMBL" id="PVWO01000368">
    <property type="protein sequence ID" value="PSB51175.1"/>
    <property type="molecule type" value="Genomic_DNA"/>
</dbReference>
<accession>A0A2T1G1P2</accession>
<feature type="domain" description="REase AHJR-like" evidence="1">
    <location>
        <begin position="3"/>
        <end position="119"/>
    </location>
</feature>
<dbReference type="Proteomes" id="UP000238937">
    <property type="component" value="Unassembled WGS sequence"/>
</dbReference>
<protein>
    <recommendedName>
        <fullName evidence="1">REase AHJR-like domain-containing protein</fullName>
    </recommendedName>
</protein>
<dbReference type="Pfam" id="PF18743">
    <property type="entry name" value="AHJR-like"/>
    <property type="match status" value="1"/>
</dbReference>